<comment type="caution">
    <text evidence="2">The sequence shown here is derived from an EMBL/GenBank/DDBJ whole genome shotgun (WGS) entry which is preliminary data.</text>
</comment>
<dbReference type="AlphaFoldDB" id="A0A0L8BPS7"/>
<name>A0A0L8BPS7_ENSAD</name>
<proteinExistence type="predicted"/>
<gene>
    <name evidence="2" type="ORF">AC244_20780</name>
</gene>
<feature type="transmembrane region" description="Helical" evidence="1">
    <location>
        <begin position="130"/>
        <end position="148"/>
    </location>
</feature>
<organism evidence="2 3">
    <name type="scientific">Ensifer adhaerens</name>
    <name type="common">Sinorhizobium morelense</name>
    <dbReference type="NCBI Taxonomy" id="106592"/>
    <lineage>
        <taxon>Bacteria</taxon>
        <taxon>Pseudomonadati</taxon>
        <taxon>Pseudomonadota</taxon>
        <taxon>Alphaproteobacteria</taxon>
        <taxon>Hyphomicrobiales</taxon>
        <taxon>Rhizobiaceae</taxon>
        <taxon>Sinorhizobium/Ensifer group</taxon>
        <taxon>Ensifer</taxon>
    </lineage>
</organism>
<evidence type="ECO:0000256" key="1">
    <source>
        <dbReference type="SAM" id="Phobius"/>
    </source>
</evidence>
<dbReference type="Pfam" id="PF13160">
    <property type="entry name" value="DUF3995"/>
    <property type="match status" value="1"/>
</dbReference>
<dbReference type="Proteomes" id="UP000037425">
    <property type="component" value="Unassembled WGS sequence"/>
</dbReference>
<feature type="transmembrane region" description="Helical" evidence="1">
    <location>
        <begin position="58"/>
        <end position="78"/>
    </location>
</feature>
<protein>
    <recommendedName>
        <fullName evidence="4">DUF3995 domain-containing protein</fullName>
    </recommendedName>
</protein>
<keyword evidence="1" id="KW-0472">Membrane</keyword>
<evidence type="ECO:0000313" key="3">
    <source>
        <dbReference type="Proteomes" id="UP000037425"/>
    </source>
</evidence>
<keyword evidence="1" id="KW-1133">Transmembrane helix</keyword>
<dbReference type="PATRIC" id="fig|106592.7.peg.1993"/>
<dbReference type="InterPro" id="IPR025058">
    <property type="entry name" value="DUF3995"/>
</dbReference>
<sequence>MEDKLVSLVSASAICLVLSVIAVLHAYWAWGGLWPGHDEASLAKTVVGASGLETMPSAGLTVLVAILIFIAGLLPLIFVSGVPSILPASLVWMGMVLIAAIFLVRGVLAFTPIFRGRHPQEPFATLDRRLYGPLCLVIGVGHVPVLALA</sequence>
<dbReference type="EMBL" id="LGAP01000015">
    <property type="protein sequence ID" value="KOF16707.1"/>
    <property type="molecule type" value="Genomic_DNA"/>
</dbReference>
<feature type="transmembrane region" description="Helical" evidence="1">
    <location>
        <begin position="5"/>
        <end position="28"/>
    </location>
</feature>
<reference evidence="3" key="1">
    <citation type="submission" date="2015-07" db="EMBL/GenBank/DDBJ databases">
        <title>Whole genome sequence of an Ensifer adhaerens strain isolated from a cave pool in the Wind Cave National Park.</title>
        <authorList>
            <person name="Eng W.W.H."/>
            <person name="Gan H.M."/>
            <person name="Barton H.A."/>
            <person name="Savka M.A."/>
        </authorList>
    </citation>
    <scope>NUCLEOTIDE SEQUENCE [LARGE SCALE GENOMIC DNA]</scope>
    <source>
        <strain evidence="3">SD006</strain>
    </source>
</reference>
<keyword evidence="1" id="KW-0812">Transmembrane</keyword>
<feature type="transmembrane region" description="Helical" evidence="1">
    <location>
        <begin position="90"/>
        <end position="110"/>
    </location>
</feature>
<evidence type="ECO:0008006" key="4">
    <source>
        <dbReference type="Google" id="ProtNLM"/>
    </source>
</evidence>
<accession>A0A0L8BPS7</accession>
<evidence type="ECO:0000313" key="2">
    <source>
        <dbReference type="EMBL" id="KOF16707.1"/>
    </source>
</evidence>